<reference evidence="1 2" key="1">
    <citation type="submission" date="2017-11" db="EMBL/GenBank/DDBJ databases">
        <title>The genome of Rhizophagus clarus HR1 reveals common genetic basis of auxotrophy among arbuscular mycorrhizal fungi.</title>
        <authorList>
            <person name="Kobayashi Y."/>
        </authorList>
    </citation>
    <scope>NUCLEOTIDE SEQUENCE [LARGE SCALE GENOMIC DNA]</scope>
    <source>
        <strain evidence="1 2">HR1</strain>
    </source>
</reference>
<evidence type="ECO:0000313" key="2">
    <source>
        <dbReference type="Proteomes" id="UP000247702"/>
    </source>
</evidence>
<evidence type="ECO:0000313" key="1">
    <source>
        <dbReference type="EMBL" id="GBB98018.1"/>
    </source>
</evidence>
<organism evidence="1 2">
    <name type="scientific">Rhizophagus clarus</name>
    <dbReference type="NCBI Taxonomy" id="94130"/>
    <lineage>
        <taxon>Eukaryota</taxon>
        <taxon>Fungi</taxon>
        <taxon>Fungi incertae sedis</taxon>
        <taxon>Mucoromycota</taxon>
        <taxon>Glomeromycotina</taxon>
        <taxon>Glomeromycetes</taxon>
        <taxon>Glomerales</taxon>
        <taxon>Glomeraceae</taxon>
        <taxon>Rhizophagus</taxon>
    </lineage>
</organism>
<dbReference type="AlphaFoldDB" id="A0A2Z6S1Q2"/>
<accession>A0A2Z6S1Q2</accession>
<protein>
    <submittedName>
        <fullName evidence="1">Uncharacterized protein</fullName>
    </submittedName>
</protein>
<dbReference type="Proteomes" id="UP000247702">
    <property type="component" value="Unassembled WGS sequence"/>
</dbReference>
<sequence>MEFYWPCCCSYLFRGKIDCMSQLLYSSDKIQTFVIYPANQFDQLNSITAVISHSYPRVETTTQSNLRTLRLREGPVLPYLDKQSNPRFVFVCNKSYF</sequence>
<comment type="caution">
    <text evidence="1">The sequence shown here is derived from an EMBL/GenBank/DDBJ whole genome shotgun (WGS) entry which is preliminary data.</text>
</comment>
<keyword evidence="2" id="KW-1185">Reference proteome</keyword>
<gene>
    <name evidence="1" type="ORF">RclHR1_03120003</name>
</gene>
<dbReference type="EMBL" id="BEXD01002358">
    <property type="protein sequence ID" value="GBB98018.1"/>
    <property type="molecule type" value="Genomic_DNA"/>
</dbReference>
<proteinExistence type="predicted"/>
<name>A0A2Z6S1Q2_9GLOM</name>